<organism evidence="2 3">
    <name type="scientific">Legionella pneumophila</name>
    <dbReference type="NCBI Taxonomy" id="446"/>
    <lineage>
        <taxon>Bacteria</taxon>
        <taxon>Pseudomonadati</taxon>
        <taxon>Pseudomonadota</taxon>
        <taxon>Gammaproteobacteria</taxon>
        <taxon>Legionellales</taxon>
        <taxon>Legionellaceae</taxon>
        <taxon>Legionella</taxon>
    </lineage>
</organism>
<dbReference type="AlphaFoldDB" id="A0AAN5T305"/>
<feature type="transmembrane region" description="Helical" evidence="1">
    <location>
        <begin position="6"/>
        <end position="26"/>
    </location>
</feature>
<feature type="non-terminal residue" evidence="2">
    <location>
        <position position="38"/>
    </location>
</feature>
<reference evidence="2" key="1">
    <citation type="journal article" date="2018" name="Genome Biol.">
        <title>SKESA: strategic k-mer extension for scrupulous assemblies.</title>
        <authorList>
            <person name="Souvorov A."/>
            <person name="Agarwala R."/>
            <person name="Lipman D.J."/>
        </authorList>
    </citation>
    <scope>NUCLEOTIDE SEQUENCE</scope>
    <source>
        <strain evidence="2">AZ00058701</strain>
    </source>
</reference>
<keyword evidence="1" id="KW-0812">Transmembrane</keyword>
<evidence type="ECO:0000256" key="1">
    <source>
        <dbReference type="SAM" id="Phobius"/>
    </source>
</evidence>
<accession>A0AAN5T305</accession>
<protein>
    <submittedName>
        <fullName evidence="2">GGDEF domain-containing protein</fullName>
    </submittedName>
</protein>
<dbReference type="EMBL" id="DACWHX010000041">
    <property type="protein sequence ID" value="HAU1881693.1"/>
    <property type="molecule type" value="Genomic_DNA"/>
</dbReference>
<sequence>MVIPVVMIVFGIVFLAKGAYLINGLVQQGNHYRRLRFV</sequence>
<evidence type="ECO:0000313" key="3">
    <source>
        <dbReference type="Proteomes" id="UP000866496"/>
    </source>
</evidence>
<proteinExistence type="predicted"/>
<comment type="caution">
    <text evidence="2">The sequence shown here is derived from an EMBL/GenBank/DDBJ whole genome shotgun (WGS) entry which is preliminary data.</text>
</comment>
<keyword evidence="1" id="KW-1133">Transmembrane helix</keyword>
<gene>
    <name evidence="2" type="ORF">JBJ86_15750</name>
</gene>
<reference evidence="2" key="2">
    <citation type="submission" date="2019-10" db="EMBL/GenBank/DDBJ databases">
        <authorList>
            <consortium name="NCBI Pathogen Detection Project"/>
        </authorList>
    </citation>
    <scope>NUCLEOTIDE SEQUENCE</scope>
    <source>
        <strain evidence="2">AZ00058701</strain>
    </source>
</reference>
<keyword evidence="1" id="KW-0472">Membrane</keyword>
<dbReference type="Proteomes" id="UP000866496">
    <property type="component" value="Unassembled WGS sequence"/>
</dbReference>
<evidence type="ECO:0000313" key="2">
    <source>
        <dbReference type="EMBL" id="HAU1881693.1"/>
    </source>
</evidence>
<name>A0AAN5T305_LEGPN</name>